<dbReference type="CDD" id="cd00433">
    <property type="entry name" value="Peptidase_M17"/>
    <property type="match status" value="1"/>
</dbReference>
<keyword evidence="3" id="KW-0645">Protease</keyword>
<protein>
    <submittedName>
        <fullName evidence="8">Leucyl aminopeptidase</fullName>
    </submittedName>
</protein>
<dbReference type="OrthoDB" id="9809354at2"/>
<dbReference type="Proteomes" id="UP000275281">
    <property type="component" value="Unassembled WGS sequence"/>
</dbReference>
<dbReference type="PRINTS" id="PR00481">
    <property type="entry name" value="LAMNOPPTDASE"/>
</dbReference>
<dbReference type="InterPro" id="IPR011356">
    <property type="entry name" value="Leucine_aapep/pepB"/>
</dbReference>
<sequence>MVTRFIAFAMLVAFTGFASAQPSVSFSASPNEKASHKVVIFQDDIVPDEHKALFTAFETAKALNNGSTSHHYATFGAKHIIALHTDTPLDNPVALQNLGGQIAAALPTDITETYSVDLSGLKSNIQHAAAFIAEGAMLRGYQFQTYKTTKKADFSIEFTTPSAKDDATYFESQRLPVVEGVYMARNFASEPGNTIYPASFIDRAKAALRGLDDVKIRVLDRKDLEKNNMGALLGVGKGSIHDPAMLIVEYSGGKKGEAPIVLAGKGITFDTGGTSLKPNNNMWQMKSDLSGAAAVAGTLHAIAKQGLAINVVGVMPLAENMPAEDAIRPGDVLTTMQGTTIEIISTDAEGRLILADAVRYAQDKYKPSMLLNIATLTGSAARALSDEYAALITRDWDLSVAMKAVGEQSGEHVWPLPLHPNHFKQLKSDIADIKNSGVGNPGASIGAAVIGTFIDEDLPWVHLDIAGVDYLTEATDVAPKGFHGWGVRFMTQLIANEAKKGN</sequence>
<keyword evidence="2 8" id="KW-0031">Aminopeptidase</keyword>
<evidence type="ECO:0000256" key="1">
    <source>
        <dbReference type="ARBA" id="ARBA00009528"/>
    </source>
</evidence>
<gene>
    <name evidence="8" type="ORF">DRW07_11770</name>
</gene>
<evidence type="ECO:0000256" key="4">
    <source>
        <dbReference type="ARBA" id="ARBA00022801"/>
    </source>
</evidence>
<evidence type="ECO:0000259" key="7">
    <source>
        <dbReference type="PROSITE" id="PS00631"/>
    </source>
</evidence>
<dbReference type="GO" id="GO:0005737">
    <property type="term" value="C:cytoplasm"/>
    <property type="evidence" value="ECO:0007669"/>
    <property type="project" value="InterPro"/>
</dbReference>
<dbReference type="GO" id="GO:0030145">
    <property type="term" value="F:manganese ion binding"/>
    <property type="evidence" value="ECO:0007669"/>
    <property type="project" value="InterPro"/>
</dbReference>
<dbReference type="InterPro" id="IPR043472">
    <property type="entry name" value="Macro_dom-like"/>
</dbReference>
<evidence type="ECO:0000313" key="9">
    <source>
        <dbReference type="Proteomes" id="UP000275281"/>
    </source>
</evidence>
<proteinExistence type="inferred from homology"/>
<keyword evidence="4" id="KW-0378">Hydrolase</keyword>
<dbReference type="Pfam" id="PF00883">
    <property type="entry name" value="Peptidase_M17"/>
    <property type="match status" value="1"/>
</dbReference>
<feature type="signal peptide" evidence="6">
    <location>
        <begin position="1"/>
        <end position="20"/>
    </location>
</feature>
<keyword evidence="5" id="KW-0464">Manganese</keyword>
<keyword evidence="6" id="KW-0732">Signal</keyword>
<evidence type="ECO:0000313" key="8">
    <source>
        <dbReference type="EMBL" id="RPJ66746.1"/>
    </source>
</evidence>
<dbReference type="EMBL" id="RPOK01000003">
    <property type="protein sequence ID" value="RPJ66746.1"/>
    <property type="molecule type" value="Genomic_DNA"/>
</dbReference>
<evidence type="ECO:0000256" key="2">
    <source>
        <dbReference type="ARBA" id="ARBA00022438"/>
    </source>
</evidence>
<dbReference type="PROSITE" id="PS00631">
    <property type="entry name" value="CYTOSOL_AP"/>
    <property type="match status" value="1"/>
</dbReference>
<dbReference type="GO" id="GO:0070006">
    <property type="term" value="F:metalloaminopeptidase activity"/>
    <property type="evidence" value="ECO:0007669"/>
    <property type="project" value="InterPro"/>
</dbReference>
<dbReference type="Gene3D" id="3.40.630.10">
    <property type="entry name" value="Zn peptidases"/>
    <property type="match status" value="1"/>
</dbReference>
<dbReference type="InterPro" id="IPR000819">
    <property type="entry name" value="Peptidase_M17_C"/>
</dbReference>
<evidence type="ECO:0000256" key="3">
    <source>
        <dbReference type="ARBA" id="ARBA00022670"/>
    </source>
</evidence>
<comment type="caution">
    <text evidence="8">The sequence shown here is derived from an EMBL/GenBank/DDBJ whole genome shotgun (WGS) entry which is preliminary data.</text>
</comment>
<reference evidence="8 9" key="1">
    <citation type="submission" date="2018-11" db="EMBL/GenBank/DDBJ databases">
        <authorList>
            <person name="Ye M.-Q."/>
            <person name="Du Z.-J."/>
        </authorList>
    </citation>
    <scope>NUCLEOTIDE SEQUENCE [LARGE SCALE GENOMIC DNA]</scope>
    <source>
        <strain evidence="8 9">U0105</strain>
    </source>
</reference>
<keyword evidence="9" id="KW-1185">Reference proteome</keyword>
<name>A0A3N5Y259_9ALTE</name>
<comment type="similarity">
    <text evidence="1">Belongs to the peptidase M17 family.</text>
</comment>
<dbReference type="PANTHER" id="PTHR11963">
    <property type="entry name" value="LEUCINE AMINOPEPTIDASE-RELATED"/>
    <property type="match status" value="1"/>
</dbReference>
<dbReference type="GO" id="GO:0006508">
    <property type="term" value="P:proteolysis"/>
    <property type="evidence" value="ECO:0007669"/>
    <property type="project" value="UniProtKB-KW"/>
</dbReference>
<feature type="domain" description="Cytosol aminopeptidase" evidence="7">
    <location>
        <begin position="345"/>
        <end position="352"/>
    </location>
</feature>
<dbReference type="RefSeq" id="WP_124028103.1">
    <property type="nucleotide sequence ID" value="NZ_JBHRSN010000006.1"/>
</dbReference>
<dbReference type="PANTHER" id="PTHR11963:SF23">
    <property type="entry name" value="CYTOSOL AMINOPEPTIDASE"/>
    <property type="match status" value="1"/>
</dbReference>
<dbReference type="AlphaFoldDB" id="A0A3N5Y259"/>
<evidence type="ECO:0000256" key="5">
    <source>
        <dbReference type="ARBA" id="ARBA00023211"/>
    </source>
</evidence>
<dbReference type="Gene3D" id="3.40.220.10">
    <property type="entry name" value="Leucine Aminopeptidase, subunit E, domain 1"/>
    <property type="match status" value="1"/>
</dbReference>
<evidence type="ECO:0000256" key="6">
    <source>
        <dbReference type="SAM" id="SignalP"/>
    </source>
</evidence>
<feature type="chain" id="PRO_5018288428" evidence="6">
    <location>
        <begin position="21"/>
        <end position="502"/>
    </location>
</feature>
<accession>A0A3N5Y259</accession>
<organism evidence="8 9">
    <name type="scientific">Alteromonas sediminis</name>
    <dbReference type="NCBI Taxonomy" id="2259342"/>
    <lineage>
        <taxon>Bacteria</taxon>
        <taxon>Pseudomonadati</taxon>
        <taxon>Pseudomonadota</taxon>
        <taxon>Gammaproteobacteria</taxon>
        <taxon>Alteromonadales</taxon>
        <taxon>Alteromonadaceae</taxon>
        <taxon>Alteromonas/Salinimonas group</taxon>
        <taxon>Alteromonas</taxon>
    </lineage>
</organism>
<dbReference type="SUPFAM" id="SSF53187">
    <property type="entry name" value="Zn-dependent exopeptidases"/>
    <property type="match status" value="1"/>
</dbReference>